<proteinExistence type="inferred from homology"/>
<dbReference type="Pfam" id="PF00929">
    <property type="entry name" value="RNase_T"/>
    <property type="match status" value="1"/>
</dbReference>
<dbReference type="CDD" id="cd06144">
    <property type="entry name" value="REX4_like"/>
    <property type="match status" value="1"/>
</dbReference>
<dbReference type="GO" id="GO:0003676">
    <property type="term" value="F:nucleic acid binding"/>
    <property type="evidence" value="ECO:0007669"/>
    <property type="project" value="InterPro"/>
</dbReference>
<evidence type="ECO:0000256" key="1">
    <source>
        <dbReference type="ARBA" id="ARBA00004123"/>
    </source>
</evidence>
<organism evidence="12 13">
    <name type="scientific">Panaeolus cyanescens</name>
    <dbReference type="NCBI Taxonomy" id="181874"/>
    <lineage>
        <taxon>Eukaryota</taxon>
        <taxon>Fungi</taxon>
        <taxon>Dikarya</taxon>
        <taxon>Basidiomycota</taxon>
        <taxon>Agaricomycotina</taxon>
        <taxon>Agaricomycetes</taxon>
        <taxon>Agaricomycetidae</taxon>
        <taxon>Agaricales</taxon>
        <taxon>Agaricineae</taxon>
        <taxon>Galeropsidaceae</taxon>
        <taxon>Panaeolus</taxon>
    </lineage>
</organism>
<feature type="compositionally biased region" description="Low complexity" evidence="10">
    <location>
        <begin position="285"/>
        <end position="296"/>
    </location>
</feature>
<dbReference type="OrthoDB" id="8191639at2759"/>
<dbReference type="SMART" id="SM00479">
    <property type="entry name" value="EXOIII"/>
    <property type="match status" value="1"/>
</dbReference>
<dbReference type="GO" id="GO:0006364">
    <property type="term" value="P:rRNA processing"/>
    <property type="evidence" value="ECO:0007669"/>
    <property type="project" value="UniProtKB-KW"/>
</dbReference>
<dbReference type="InterPro" id="IPR013520">
    <property type="entry name" value="Ribonucl_H"/>
</dbReference>
<dbReference type="Proteomes" id="UP000284842">
    <property type="component" value="Unassembled WGS sequence"/>
</dbReference>
<evidence type="ECO:0000313" key="13">
    <source>
        <dbReference type="Proteomes" id="UP000284842"/>
    </source>
</evidence>
<keyword evidence="7" id="KW-0269">Exonuclease</keyword>
<feature type="domain" description="Exonuclease" evidence="11">
    <location>
        <begin position="115"/>
        <end position="276"/>
    </location>
</feature>
<comment type="subcellular location">
    <subcellularLocation>
        <location evidence="1">Nucleus</location>
    </subcellularLocation>
</comment>
<keyword evidence="6" id="KW-0378">Hydrolase</keyword>
<feature type="region of interest" description="Disordered" evidence="10">
    <location>
        <begin position="26"/>
        <end position="88"/>
    </location>
</feature>
<gene>
    <name evidence="12" type="ORF">CVT24_003480</name>
</gene>
<evidence type="ECO:0000256" key="6">
    <source>
        <dbReference type="ARBA" id="ARBA00022801"/>
    </source>
</evidence>
<feature type="compositionally biased region" description="Gly residues" evidence="10">
    <location>
        <begin position="390"/>
        <end position="402"/>
    </location>
</feature>
<dbReference type="PANTHER" id="PTHR12801">
    <property type="entry name" value="RNA EXONUCLEASE REXO1 / RECO3 FAMILY MEMBER-RELATED"/>
    <property type="match status" value="1"/>
</dbReference>
<feature type="compositionally biased region" description="Acidic residues" evidence="10">
    <location>
        <begin position="305"/>
        <end position="320"/>
    </location>
</feature>
<feature type="compositionally biased region" description="Polar residues" evidence="10">
    <location>
        <begin position="63"/>
        <end position="74"/>
    </location>
</feature>
<evidence type="ECO:0000256" key="4">
    <source>
        <dbReference type="ARBA" id="ARBA00022552"/>
    </source>
</evidence>
<dbReference type="GO" id="GO:0008408">
    <property type="term" value="F:3'-5' exonuclease activity"/>
    <property type="evidence" value="ECO:0007669"/>
    <property type="project" value="InterPro"/>
</dbReference>
<protein>
    <recommendedName>
        <fullName evidence="3">RNA exonuclease 4</fullName>
    </recommendedName>
</protein>
<dbReference type="SUPFAM" id="SSF53098">
    <property type="entry name" value="Ribonuclease H-like"/>
    <property type="match status" value="1"/>
</dbReference>
<comment type="similarity">
    <text evidence="2">Belongs to the REXO4 family.</text>
</comment>
<dbReference type="EMBL" id="NHTK01001371">
    <property type="protein sequence ID" value="PPQ98998.1"/>
    <property type="molecule type" value="Genomic_DNA"/>
</dbReference>
<dbReference type="InParanoid" id="A0A409Y7R3"/>
<evidence type="ECO:0000256" key="3">
    <source>
        <dbReference type="ARBA" id="ARBA00016937"/>
    </source>
</evidence>
<keyword evidence="13" id="KW-1185">Reference proteome</keyword>
<dbReference type="AlphaFoldDB" id="A0A409Y7R3"/>
<name>A0A409Y7R3_9AGAR</name>
<dbReference type="GO" id="GO:0000027">
    <property type="term" value="P:ribosomal large subunit assembly"/>
    <property type="evidence" value="ECO:0007669"/>
    <property type="project" value="TreeGrafter"/>
</dbReference>
<evidence type="ECO:0000313" key="12">
    <source>
        <dbReference type="EMBL" id="PPQ98998.1"/>
    </source>
</evidence>
<keyword evidence="5" id="KW-0540">Nuclease</keyword>
<keyword evidence="8" id="KW-0539">Nucleus</keyword>
<dbReference type="GO" id="GO:0005634">
    <property type="term" value="C:nucleus"/>
    <property type="evidence" value="ECO:0007669"/>
    <property type="project" value="UniProtKB-SubCell"/>
</dbReference>
<dbReference type="PANTHER" id="PTHR12801:SF45">
    <property type="entry name" value="RNA EXONUCLEASE 4"/>
    <property type="match status" value="1"/>
</dbReference>
<dbReference type="InterPro" id="IPR036397">
    <property type="entry name" value="RNaseH_sf"/>
</dbReference>
<dbReference type="FunCoup" id="A0A409Y7R3">
    <property type="interactions" value="540"/>
</dbReference>
<dbReference type="FunFam" id="3.30.420.10:FF:000007">
    <property type="entry name" value="Interferon-stimulated exonuclease gene 20"/>
    <property type="match status" value="1"/>
</dbReference>
<accession>A0A409Y7R3</accession>
<evidence type="ECO:0000256" key="10">
    <source>
        <dbReference type="SAM" id="MobiDB-lite"/>
    </source>
</evidence>
<sequence>MPSSSSSTPSKGKAVASSNWLLLQKKLKAEEKQTAKTTGSSSPHASKKRKFNHEGSTMAERSVSPSTSRLSQSVEPHAKTVEGQAPSGMGELKATMQQMVLGHLHYSEAQKQPGKYLAMDCEMVGVGIDGAESSLARVSLINFYGAVILDEFVRQKERVVDYRTQWSGIRETDMINAKPFEEVQKKVAELLKDKILIGHAVHNDLKALLLSHPRPLTRDTQFYAYRFELTKSKRIALRNLVKEQLGLTIQSGEHSSVTDARATMAIYRLHKTEWEKNSRHLHNKTTAQSLTSSSTSSKRKRTENPDDDSEDDSDSSDDDAISIPINQTNSASLSSSKKGKARASGGGEAFRAHSNTQRSEKVKKGISSGLSTVVRKAGGEKEIKGRKGAIAGGAGKKSGGSSGDWWKQLPGGVAKMSMSKGSISIGRKG</sequence>
<evidence type="ECO:0000256" key="2">
    <source>
        <dbReference type="ARBA" id="ARBA00010489"/>
    </source>
</evidence>
<comment type="caution">
    <text evidence="12">The sequence shown here is derived from an EMBL/GenBank/DDBJ whole genome shotgun (WGS) entry which is preliminary data.</text>
</comment>
<dbReference type="InterPro" id="IPR012337">
    <property type="entry name" value="RNaseH-like_sf"/>
</dbReference>
<evidence type="ECO:0000256" key="8">
    <source>
        <dbReference type="ARBA" id="ARBA00023242"/>
    </source>
</evidence>
<feature type="region of interest" description="Disordered" evidence="10">
    <location>
        <begin position="277"/>
        <end position="429"/>
    </location>
</feature>
<dbReference type="InterPro" id="IPR047021">
    <property type="entry name" value="REXO1/3/4-like"/>
</dbReference>
<evidence type="ECO:0000259" key="11">
    <source>
        <dbReference type="SMART" id="SM00479"/>
    </source>
</evidence>
<dbReference type="InterPro" id="IPR037431">
    <property type="entry name" value="REX4_DEDDh_dom"/>
</dbReference>
<evidence type="ECO:0000256" key="9">
    <source>
        <dbReference type="ARBA" id="ARBA00025599"/>
    </source>
</evidence>
<dbReference type="Gene3D" id="3.30.420.10">
    <property type="entry name" value="Ribonuclease H-like superfamily/Ribonuclease H"/>
    <property type="match status" value="1"/>
</dbReference>
<evidence type="ECO:0000256" key="7">
    <source>
        <dbReference type="ARBA" id="ARBA00022839"/>
    </source>
</evidence>
<reference evidence="12 13" key="1">
    <citation type="journal article" date="2018" name="Evol. Lett.">
        <title>Horizontal gene cluster transfer increased hallucinogenic mushroom diversity.</title>
        <authorList>
            <person name="Reynolds H.T."/>
            <person name="Vijayakumar V."/>
            <person name="Gluck-Thaler E."/>
            <person name="Korotkin H.B."/>
            <person name="Matheny P.B."/>
            <person name="Slot J.C."/>
        </authorList>
    </citation>
    <scope>NUCLEOTIDE SEQUENCE [LARGE SCALE GENOMIC DNA]</scope>
    <source>
        <strain evidence="12 13">2629</strain>
    </source>
</reference>
<comment type="function">
    <text evidence="9">Exoribonuclease involved in ribosome biosynthesis. Involved in the processing of ITS1, the internal transcribed spacer localized between the 18S and 5.8S rRNAs.</text>
</comment>
<keyword evidence="4" id="KW-0698">rRNA processing</keyword>
<dbReference type="STRING" id="181874.A0A409Y7R3"/>
<evidence type="ECO:0000256" key="5">
    <source>
        <dbReference type="ARBA" id="ARBA00022722"/>
    </source>
</evidence>